<accession>A0A1Q9BSW3</accession>
<keyword evidence="3" id="KW-1185">Reference proteome</keyword>
<sequence length="393" mass="41422">MSSGGVPSATVDATDEDIRELTVQLRRCSVTAQIEPSEASASASRQDLPAASDGEPVRARVPLAGSTSTPTVLEDDLRVLDLSSPTELGAIDLGHLNSLAGDMARGALGRQPLIEEDIRNLLGEAPPRRPLPILLLQDVDPEWRAVVYVVRVRAGGFGIVAPLLESVQAALEQIVDDDGEAAVLTARRRAAFDPGVCANHRDAAETAFGEWIAEAGLDETMLEYLTAEEEAGPLAAEPGAVGGIEDPAAQLAALQERLEVLQRQVNEVPRPAPEPPLVDRAPGPGRARALFAAEPGPLTAQDWQTLRQLAGGAPPRIGGPERALQPEREHTGNILTEADLGAAVADDELQALALRNQDPLQKILAAQTLLLHRVLPKPVDALSAALEGVGSEQ</sequence>
<evidence type="ECO:0000313" key="3">
    <source>
        <dbReference type="Proteomes" id="UP000186817"/>
    </source>
</evidence>
<name>A0A1Q9BSW3_SYMMI</name>
<protein>
    <submittedName>
        <fullName evidence="2">Uncharacterized protein</fullName>
    </submittedName>
</protein>
<feature type="non-terminal residue" evidence="2">
    <location>
        <position position="393"/>
    </location>
</feature>
<comment type="caution">
    <text evidence="2">The sequence shown here is derived from an EMBL/GenBank/DDBJ whole genome shotgun (WGS) entry which is preliminary data.</text>
</comment>
<dbReference type="Proteomes" id="UP000186817">
    <property type="component" value="Unassembled WGS sequence"/>
</dbReference>
<dbReference type="EMBL" id="LSRX01004785">
    <property type="protein sequence ID" value="OLP73781.1"/>
    <property type="molecule type" value="Genomic_DNA"/>
</dbReference>
<organism evidence="2 3">
    <name type="scientific">Symbiodinium microadriaticum</name>
    <name type="common">Dinoflagellate</name>
    <name type="synonym">Zooxanthella microadriatica</name>
    <dbReference type="NCBI Taxonomy" id="2951"/>
    <lineage>
        <taxon>Eukaryota</taxon>
        <taxon>Sar</taxon>
        <taxon>Alveolata</taxon>
        <taxon>Dinophyceae</taxon>
        <taxon>Suessiales</taxon>
        <taxon>Symbiodiniaceae</taxon>
        <taxon>Symbiodinium</taxon>
    </lineage>
</organism>
<evidence type="ECO:0000256" key="1">
    <source>
        <dbReference type="SAM" id="MobiDB-lite"/>
    </source>
</evidence>
<dbReference type="OrthoDB" id="10305661at2759"/>
<proteinExistence type="predicted"/>
<feature type="compositionally biased region" description="Polar residues" evidence="1">
    <location>
        <begin position="32"/>
        <end position="45"/>
    </location>
</feature>
<reference evidence="2 3" key="1">
    <citation type="submission" date="2016-02" db="EMBL/GenBank/DDBJ databases">
        <title>Genome analysis of coral dinoflagellate symbionts highlights evolutionary adaptations to a symbiotic lifestyle.</title>
        <authorList>
            <person name="Aranda M."/>
            <person name="Li Y."/>
            <person name="Liew Y.J."/>
            <person name="Baumgarten S."/>
            <person name="Simakov O."/>
            <person name="Wilson M."/>
            <person name="Piel J."/>
            <person name="Ashoor H."/>
            <person name="Bougouffa S."/>
            <person name="Bajic V.B."/>
            <person name="Ryu T."/>
            <person name="Ravasi T."/>
            <person name="Bayer T."/>
            <person name="Micklem G."/>
            <person name="Kim H."/>
            <person name="Bhak J."/>
            <person name="Lajeunesse T.C."/>
            <person name="Voolstra C.R."/>
        </authorList>
    </citation>
    <scope>NUCLEOTIDE SEQUENCE [LARGE SCALE GENOMIC DNA]</scope>
    <source>
        <strain evidence="2 3">CCMP2467</strain>
    </source>
</reference>
<evidence type="ECO:0000313" key="2">
    <source>
        <dbReference type="EMBL" id="OLP73781.1"/>
    </source>
</evidence>
<gene>
    <name evidence="2" type="ORF">AK812_SmicGene46870</name>
</gene>
<dbReference type="AlphaFoldDB" id="A0A1Q9BSW3"/>
<feature type="region of interest" description="Disordered" evidence="1">
    <location>
        <begin position="32"/>
        <end position="67"/>
    </location>
</feature>